<dbReference type="OrthoDB" id="5988074at2759"/>
<evidence type="ECO:0000313" key="1">
    <source>
        <dbReference type="EMBL" id="CAH1784672.1"/>
    </source>
</evidence>
<dbReference type="AlphaFoldDB" id="A0A8S4NSI4"/>
<evidence type="ECO:0000313" key="2">
    <source>
        <dbReference type="Proteomes" id="UP000749559"/>
    </source>
</evidence>
<sequence>EDHIVHVSKHKTTRTHHAAQIVMPNDMYSLVDTYIRVIRPVCDNELVFVSGRGAALGSFRLAEWLEEKQLGRLTINQFRKKLVTEAFAQAKSAKETNIMAKHMKHSENTQKTVYNLHSQGQNAVEAHRLIRSLTRSERVTAPSAT</sequence>
<dbReference type="EMBL" id="CAIIXF020000005">
    <property type="protein sequence ID" value="CAH1784672.1"/>
    <property type="molecule type" value="Genomic_DNA"/>
</dbReference>
<proteinExistence type="predicted"/>
<dbReference type="Proteomes" id="UP000749559">
    <property type="component" value="Unassembled WGS sequence"/>
</dbReference>
<comment type="caution">
    <text evidence="1">The sequence shown here is derived from an EMBL/GenBank/DDBJ whole genome shotgun (WGS) entry which is preliminary data.</text>
</comment>
<feature type="non-terminal residue" evidence="1">
    <location>
        <position position="145"/>
    </location>
</feature>
<protein>
    <submittedName>
        <fullName evidence="1">Uncharacterized protein</fullName>
    </submittedName>
</protein>
<feature type="non-terminal residue" evidence="1">
    <location>
        <position position="1"/>
    </location>
</feature>
<reference evidence="1" key="1">
    <citation type="submission" date="2022-03" db="EMBL/GenBank/DDBJ databases">
        <authorList>
            <person name="Martin C."/>
        </authorList>
    </citation>
    <scope>NUCLEOTIDE SEQUENCE</scope>
</reference>
<organism evidence="1 2">
    <name type="scientific">Owenia fusiformis</name>
    <name type="common">Polychaete worm</name>
    <dbReference type="NCBI Taxonomy" id="6347"/>
    <lineage>
        <taxon>Eukaryota</taxon>
        <taxon>Metazoa</taxon>
        <taxon>Spiralia</taxon>
        <taxon>Lophotrochozoa</taxon>
        <taxon>Annelida</taxon>
        <taxon>Polychaeta</taxon>
        <taxon>Sedentaria</taxon>
        <taxon>Canalipalpata</taxon>
        <taxon>Sabellida</taxon>
        <taxon>Oweniida</taxon>
        <taxon>Oweniidae</taxon>
        <taxon>Owenia</taxon>
    </lineage>
</organism>
<keyword evidence="2" id="KW-1185">Reference proteome</keyword>
<name>A0A8S4NSI4_OWEFU</name>
<accession>A0A8S4NSI4</accession>
<gene>
    <name evidence="1" type="ORF">OFUS_LOCUS10827</name>
</gene>